<evidence type="ECO:0000256" key="7">
    <source>
        <dbReference type="SAM" id="Phobius"/>
    </source>
</evidence>
<dbReference type="Proteomes" id="UP000239560">
    <property type="component" value="Unassembled WGS sequence"/>
</dbReference>
<dbReference type="OrthoDB" id="199599at2759"/>
<evidence type="ECO:0000256" key="4">
    <source>
        <dbReference type="ARBA" id="ARBA00022989"/>
    </source>
</evidence>
<evidence type="ECO:0000256" key="3">
    <source>
        <dbReference type="ARBA" id="ARBA00022692"/>
    </source>
</evidence>
<dbReference type="GO" id="GO:0005886">
    <property type="term" value="C:plasma membrane"/>
    <property type="evidence" value="ECO:0007669"/>
    <property type="project" value="UniProtKB-SubCell"/>
</dbReference>
<evidence type="ECO:0000259" key="8">
    <source>
        <dbReference type="Pfam" id="PF02656"/>
    </source>
</evidence>
<keyword evidence="4 7" id="KW-1133">Transmembrane helix</keyword>
<name>A0A2T0A1H2_RHOTO</name>
<keyword evidence="3 7" id="KW-0812">Transmembrane</keyword>
<dbReference type="InterPro" id="IPR052053">
    <property type="entry name" value="IM_YidH-like"/>
</dbReference>
<proteinExistence type="predicted"/>
<dbReference type="EMBL" id="LCTV02000011">
    <property type="protein sequence ID" value="PRQ71841.1"/>
    <property type="molecule type" value="Genomic_DNA"/>
</dbReference>
<evidence type="ECO:0000256" key="5">
    <source>
        <dbReference type="ARBA" id="ARBA00023136"/>
    </source>
</evidence>
<sequence>MAAALSSEGLCETSALLPPSPPVNRPAQEWTAPCPPSTSRSDEQHLLATSPASYGTMETHELRRTGSASVLAAHPTRRSSVADSPLADSLDPATSTNGFPEQHIRMRGAGSATDQKNDPLNTPSAPGPPPQPTAQQKTQGSKNRKRWGGLVWELENKGAVARDHLAGERTFLAWLRTSLALASIGIAITQLFRLPSASTTTKSATPTSLPSSAAQLSSALSALATADPSLATSIVPILQAQQAQIDAAQAMVQDSTKYRKLGKPIGGTFIMLALLFLLLGIHRYFAIQLALMREPSQFPPSRRSVGLGSFCVGALILATFISILATQ</sequence>
<evidence type="ECO:0000256" key="6">
    <source>
        <dbReference type="SAM" id="MobiDB-lite"/>
    </source>
</evidence>
<dbReference type="PANTHER" id="PTHR34187">
    <property type="entry name" value="FGR18P"/>
    <property type="match status" value="1"/>
</dbReference>
<dbReference type="InterPro" id="IPR003807">
    <property type="entry name" value="DUF202"/>
</dbReference>
<accession>A0A2T0A1H2</accession>
<evidence type="ECO:0000313" key="9">
    <source>
        <dbReference type="EMBL" id="PRQ71841.1"/>
    </source>
</evidence>
<dbReference type="PANTHER" id="PTHR34187:SF2">
    <property type="entry name" value="DUF202 DOMAIN-CONTAINING PROTEIN"/>
    <property type="match status" value="1"/>
</dbReference>
<comment type="subcellular location">
    <subcellularLocation>
        <location evidence="1">Cell membrane</location>
        <topology evidence="1">Multi-pass membrane protein</topology>
    </subcellularLocation>
</comment>
<evidence type="ECO:0000313" key="10">
    <source>
        <dbReference type="Proteomes" id="UP000239560"/>
    </source>
</evidence>
<organism evidence="9 10">
    <name type="scientific">Rhodotorula toruloides</name>
    <name type="common">Yeast</name>
    <name type="synonym">Rhodosporidium toruloides</name>
    <dbReference type="NCBI Taxonomy" id="5286"/>
    <lineage>
        <taxon>Eukaryota</taxon>
        <taxon>Fungi</taxon>
        <taxon>Dikarya</taxon>
        <taxon>Basidiomycota</taxon>
        <taxon>Pucciniomycotina</taxon>
        <taxon>Microbotryomycetes</taxon>
        <taxon>Sporidiobolales</taxon>
        <taxon>Sporidiobolaceae</taxon>
        <taxon>Rhodotorula</taxon>
    </lineage>
</organism>
<evidence type="ECO:0000256" key="1">
    <source>
        <dbReference type="ARBA" id="ARBA00004651"/>
    </source>
</evidence>
<feature type="region of interest" description="Disordered" evidence="6">
    <location>
        <begin position="1"/>
        <end position="145"/>
    </location>
</feature>
<keyword evidence="2" id="KW-1003">Cell membrane</keyword>
<keyword evidence="5 7" id="KW-0472">Membrane</keyword>
<feature type="compositionally biased region" description="Polar residues" evidence="6">
    <location>
        <begin position="112"/>
        <end position="121"/>
    </location>
</feature>
<comment type="caution">
    <text evidence="9">The sequence shown here is derived from an EMBL/GenBank/DDBJ whole genome shotgun (WGS) entry which is preliminary data.</text>
</comment>
<feature type="transmembrane region" description="Helical" evidence="7">
    <location>
        <begin position="305"/>
        <end position="325"/>
    </location>
</feature>
<dbReference type="Pfam" id="PF02656">
    <property type="entry name" value="DUF202"/>
    <property type="match status" value="1"/>
</dbReference>
<feature type="transmembrane region" description="Helical" evidence="7">
    <location>
        <begin position="265"/>
        <end position="285"/>
    </location>
</feature>
<gene>
    <name evidence="9" type="ORF">AAT19DRAFT_9956</name>
</gene>
<reference evidence="9 10" key="1">
    <citation type="journal article" date="2018" name="Elife">
        <title>Functional genomics of lipid metabolism in the oleaginous yeast Rhodosporidium toruloides.</title>
        <authorList>
            <person name="Coradetti S.T."/>
            <person name="Pinel D."/>
            <person name="Geiselman G."/>
            <person name="Ito M."/>
            <person name="Mondo S."/>
            <person name="Reilly M.C."/>
            <person name="Cheng Y.F."/>
            <person name="Bauer S."/>
            <person name="Grigoriev I."/>
            <person name="Gladden J.M."/>
            <person name="Simmons B.A."/>
            <person name="Brem R."/>
            <person name="Arkin A.P."/>
            <person name="Skerker J.M."/>
        </authorList>
    </citation>
    <scope>NUCLEOTIDE SEQUENCE [LARGE SCALE GENOMIC DNA]</scope>
    <source>
        <strain evidence="9 10">NBRC 0880</strain>
    </source>
</reference>
<dbReference type="AlphaFoldDB" id="A0A2T0A1H2"/>
<feature type="domain" description="DUF202" evidence="8">
    <location>
        <begin position="162"/>
        <end position="287"/>
    </location>
</feature>
<protein>
    <recommendedName>
        <fullName evidence="8">DUF202 domain-containing protein</fullName>
    </recommendedName>
</protein>
<evidence type="ECO:0000256" key="2">
    <source>
        <dbReference type="ARBA" id="ARBA00022475"/>
    </source>
</evidence>